<dbReference type="GO" id="GO:0005730">
    <property type="term" value="C:nucleolus"/>
    <property type="evidence" value="ECO:0007669"/>
    <property type="project" value="UniProtKB-SubCell"/>
</dbReference>
<dbReference type="Gene3D" id="3.40.50.150">
    <property type="entry name" value="Vaccinia Virus protein VP39"/>
    <property type="match status" value="1"/>
</dbReference>
<dbReference type="AlphaFoldDB" id="A0AAV6YX81"/>
<evidence type="ECO:0000313" key="11">
    <source>
        <dbReference type="EMBL" id="KAG8539565.1"/>
    </source>
</evidence>
<reference evidence="11" key="1">
    <citation type="thesis" date="2020" institute="ProQuest LLC" country="789 East Eisenhower Parkway, Ann Arbor, MI, USA">
        <title>Comparative Genomics and Chromosome Evolution.</title>
        <authorList>
            <person name="Mudd A.B."/>
        </authorList>
    </citation>
    <scope>NUCLEOTIDE SEQUENCE</scope>
    <source>
        <strain evidence="11">237g6f4</strain>
        <tissue evidence="11">Blood</tissue>
    </source>
</reference>
<keyword evidence="4 9" id="KW-0698">rRNA processing</keyword>
<gene>
    <name evidence="11" type="ORF">GDO81_020732</name>
</gene>
<evidence type="ECO:0000256" key="4">
    <source>
        <dbReference type="ARBA" id="ARBA00022552"/>
    </source>
</evidence>
<comment type="function">
    <text evidence="9">Probable methyltransferase required to silence rDNA.</text>
</comment>
<feature type="region of interest" description="Disordered" evidence="10">
    <location>
        <begin position="210"/>
        <end position="291"/>
    </location>
</feature>
<dbReference type="Gene3D" id="1.10.10.2150">
    <property type="entry name" value="Ribosomal RNA-processing protein 8, N-terminal domain"/>
    <property type="match status" value="1"/>
</dbReference>
<feature type="region of interest" description="Disordered" evidence="10">
    <location>
        <begin position="1"/>
        <end position="50"/>
    </location>
</feature>
<comment type="similarity">
    <text evidence="2 9">Belongs to the methyltransferase superfamily. RRP8 family.</text>
</comment>
<dbReference type="FunFam" id="1.10.10.2150:FF:000001">
    <property type="entry name" value="Ribosomal RNA-processing protein 8"/>
    <property type="match status" value="1"/>
</dbReference>
<evidence type="ECO:0000256" key="8">
    <source>
        <dbReference type="ARBA" id="ARBA00023242"/>
    </source>
</evidence>
<dbReference type="GO" id="GO:0000183">
    <property type="term" value="P:rDNA heterochromatin formation"/>
    <property type="evidence" value="ECO:0007669"/>
    <property type="project" value="TreeGrafter"/>
</dbReference>
<evidence type="ECO:0000256" key="2">
    <source>
        <dbReference type="ARBA" id="ARBA00006301"/>
    </source>
</evidence>
<evidence type="ECO:0000256" key="6">
    <source>
        <dbReference type="ARBA" id="ARBA00022679"/>
    </source>
</evidence>
<protein>
    <recommendedName>
        <fullName evidence="3 9">Ribosomal RNA-processing protein 8</fullName>
        <ecNumber evidence="9">2.1.1.-</ecNumber>
    </recommendedName>
</protein>
<evidence type="ECO:0000256" key="1">
    <source>
        <dbReference type="ARBA" id="ARBA00004604"/>
    </source>
</evidence>
<evidence type="ECO:0000256" key="5">
    <source>
        <dbReference type="ARBA" id="ARBA00022603"/>
    </source>
</evidence>
<name>A0AAV6YX81_ENGPU</name>
<dbReference type="PANTHER" id="PTHR12787:SF0">
    <property type="entry name" value="RIBOSOMAL RNA-PROCESSING PROTEIN 8"/>
    <property type="match status" value="1"/>
</dbReference>
<keyword evidence="8 9" id="KW-0539">Nucleus</keyword>
<dbReference type="PANTHER" id="PTHR12787">
    <property type="entry name" value="RIBOSOMAL RNA-PROCESSING PROTEIN 8"/>
    <property type="match status" value="1"/>
</dbReference>
<proteinExistence type="inferred from homology"/>
<evidence type="ECO:0000256" key="3">
    <source>
        <dbReference type="ARBA" id="ARBA00020203"/>
    </source>
</evidence>
<dbReference type="EMBL" id="WNYA01014183">
    <property type="protein sequence ID" value="KAG8539565.1"/>
    <property type="molecule type" value="Genomic_DNA"/>
</dbReference>
<dbReference type="InterPro" id="IPR007823">
    <property type="entry name" value="RRP8"/>
</dbReference>
<dbReference type="Pfam" id="PF05148">
    <property type="entry name" value="Methyltransf_8"/>
    <property type="match status" value="1"/>
</dbReference>
<feature type="compositionally biased region" description="Basic and acidic residues" evidence="10">
    <location>
        <begin position="214"/>
        <end position="237"/>
    </location>
</feature>
<dbReference type="GO" id="GO:0042149">
    <property type="term" value="P:cellular response to glucose starvation"/>
    <property type="evidence" value="ECO:0007669"/>
    <property type="project" value="TreeGrafter"/>
</dbReference>
<accession>A0AAV6YX81</accession>
<feature type="compositionally biased region" description="Polar residues" evidence="10">
    <location>
        <begin position="11"/>
        <end position="45"/>
    </location>
</feature>
<evidence type="ECO:0000256" key="9">
    <source>
        <dbReference type="RuleBase" id="RU365074"/>
    </source>
</evidence>
<evidence type="ECO:0000256" key="7">
    <source>
        <dbReference type="ARBA" id="ARBA00022691"/>
    </source>
</evidence>
<dbReference type="EC" id="2.1.1.-" evidence="9"/>
<evidence type="ECO:0000313" key="12">
    <source>
        <dbReference type="Proteomes" id="UP000824782"/>
    </source>
</evidence>
<dbReference type="GO" id="GO:0005677">
    <property type="term" value="C:chromatin silencing complex"/>
    <property type="evidence" value="ECO:0007669"/>
    <property type="project" value="TreeGrafter"/>
</dbReference>
<comment type="caution">
    <text evidence="11">The sequence shown here is derived from an EMBL/GenBank/DDBJ whole genome shotgun (WGS) entry which is preliminary data.</text>
</comment>
<dbReference type="GO" id="GO:0008168">
    <property type="term" value="F:methyltransferase activity"/>
    <property type="evidence" value="ECO:0007669"/>
    <property type="project" value="UniProtKB-KW"/>
</dbReference>
<keyword evidence="5 9" id="KW-0489">Methyltransferase</keyword>
<dbReference type="InterPro" id="IPR042036">
    <property type="entry name" value="RRP8_N"/>
</dbReference>
<organism evidence="11 12">
    <name type="scientific">Engystomops pustulosus</name>
    <name type="common">Tungara frog</name>
    <name type="synonym">Physalaemus pustulosus</name>
    <dbReference type="NCBI Taxonomy" id="76066"/>
    <lineage>
        <taxon>Eukaryota</taxon>
        <taxon>Metazoa</taxon>
        <taxon>Chordata</taxon>
        <taxon>Craniata</taxon>
        <taxon>Vertebrata</taxon>
        <taxon>Euteleostomi</taxon>
        <taxon>Amphibia</taxon>
        <taxon>Batrachia</taxon>
        <taxon>Anura</taxon>
        <taxon>Neobatrachia</taxon>
        <taxon>Hyloidea</taxon>
        <taxon>Leptodactylidae</taxon>
        <taxon>Leiuperinae</taxon>
        <taxon>Engystomops</taxon>
    </lineage>
</organism>
<dbReference type="CDD" id="cd02440">
    <property type="entry name" value="AdoMet_MTases"/>
    <property type="match status" value="1"/>
</dbReference>
<dbReference type="SUPFAM" id="SSF53335">
    <property type="entry name" value="S-adenosyl-L-methionine-dependent methyltransferases"/>
    <property type="match status" value="1"/>
</dbReference>
<dbReference type="GO" id="GO:0033553">
    <property type="term" value="C:rDNA heterochromatin"/>
    <property type="evidence" value="ECO:0007669"/>
    <property type="project" value="TreeGrafter"/>
</dbReference>
<dbReference type="InterPro" id="IPR029063">
    <property type="entry name" value="SAM-dependent_MTases_sf"/>
</dbReference>
<comment type="subcellular location">
    <subcellularLocation>
        <location evidence="1 9">Nucleus</location>
        <location evidence="1 9">Nucleolus</location>
    </subcellularLocation>
</comment>
<dbReference type="GO" id="GO:0046015">
    <property type="term" value="P:regulation of transcription by glucose"/>
    <property type="evidence" value="ECO:0007669"/>
    <property type="project" value="TreeGrafter"/>
</dbReference>
<evidence type="ECO:0000256" key="10">
    <source>
        <dbReference type="SAM" id="MobiDB-lite"/>
    </source>
</evidence>
<keyword evidence="6 9" id="KW-0808">Transferase</keyword>
<keyword evidence="12" id="KW-1185">Reference proteome</keyword>
<sequence>MSGGGDAPPTSGGSAQNRQHAGGRQTSDETCQQDGDSRVTQQPEADTSAELRSRMQQRLTRARFRYINEQLYTRHSQEAAQLFQEDPEAFSIYHSGFSQQLQRWPLNPITQIIKYIKNRPPSLVIADFGCGDALLARSVRNIVHSFDLVALNDRVTVCDMAEVPLPDGSVDVAVFCLSLMGKNLSDFLREANRVLKTRMWRIRISTSLSSVSRAAHETPPDTRDCSSSRVCTRRDEGPPTSLGPAGSAPPPTHTHTHHRALQDPGPPPTSPGPAGFGASPHITGPCRIRGP</sequence>
<keyword evidence="7 9" id="KW-0949">S-adenosyl-L-methionine</keyword>
<dbReference type="GO" id="GO:0006364">
    <property type="term" value="P:rRNA processing"/>
    <property type="evidence" value="ECO:0007669"/>
    <property type="project" value="UniProtKB-UniRule"/>
</dbReference>
<dbReference type="Proteomes" id="UP000824782">
    <property type="component" value="Unassembled WGS sequence"/>
</dbReference>
<dbReference type="GO" id="GO:0032259">
    <property type="term" value="P:methylation"/>
    <property type="evidence" value="ECO:0007669"/>
    <property type="project" value="UniProtKB-KW"/>
</dbReference>